<gene>
    <name evidence="2" type="ORF">RSOLAG1IB_11919</name>
</gene>
<proteinExistence type="predicted"/>
<feature type="region of interest" description="Disordered" evidence="1">
    <location>
        <begin position="701"/>
        <end position="796"/>
    </location>
</feature>
<sequence length="796" mass="87801">MSSGKRKAVDGGYEDSDSDEQYDVEQEALMSIPLGQGGNKKTRTINAAPLCSVSLSRSSGFLYPAASGSMRGSVPFSRSASSSRSVTPAPVLTLGSQSANAVGSQDNLDERPPVGSTSHAFRRPEGSQLVAHGSAVTQKQSERPSLYPITTNLRATVTLERQVNVLTESLEEQRRLNEEQHRRTDQKLNLLLDAVSQLTANSGNASPLAPTSLPLTPVDGTVASRTETANPKPTSELIAIVIRVVGDARNRVGKREKGPYDNSAKVQAFPCFLIIIQLMYIYQDHTRSNFHQMQDVPNGQVIRPYFENEHGEPDTLPAQFTNPETGYCQPHPHWKASLVKQIAWIPTFIARFRATIPNDNSELSNYLRALTDEQIVTLLHDGPFRSAQTTWRNMNKSPQDLELMRSQQRRSQRSDRKSATRASYIKTIPALEGPDFEYLYHSGYASPDESDAELDHAITTKRPEYRSSWENNLFEAIRIAQSERTQAKLGSSYRPPVRRVVIVDRPIPRLERGKGGAKTIIRIAICGLSKSWREAHSQQLESYTHLINTKAANKPIIHNFLTQYPLMRKEKPKIQEASETSSQSLPASSTSFRHQAGPKGNAYLGEDMGDQPFVYDQPEDCPKSANEGFAGSKPELSLTQTDNFPIDPQLEADSEWSPINASDIAITEGAKISAPTLLPMHSNTSASQELDSAHNSYLSVYEFQMPPPPPLPADTDTTPASPKASRKSTRSHPTGNKGSTEVSAPEPKRRGRPRASKLNQDGEEEPDESQPVAETEPKSAQPKKRGRPPGSRNANK</sequence>
<feature type="region of interest" description="Disordered" evidence="1">
    <location>
        <begin position="572"/>
        <end position="607"/>
    </location>
</feature>
<name>A0A0B7FJV1_THACB</name>
<dbReference type="Proteomes" id="UP000059188">
    <property type="component" value="Unassembled WGS sequence"/>
</dbReference>
<feature type="compositionally biased region" description="Low complexity" evidence="1">
    <location>
        <begin position="73"/>
        <end position="91"/>
    </location>
</feature>
<protein>
    <submittedName>
        <fullName evidence="2">Uncharacterized protein</fullName>
    </submittedName>
</protein>
<evidence type="ECO:0000313" key="2">
    <source>
        <dbReference type="EMBL" id="CEL56447.1"/>
    </source>
</evidence>
<feature type="compositionally biased region" description="Low complexity" evidence="1">
    <location>
        <begin position="577"/>
        <end position="591"/>
    </location>
</feature>
<feature type="compositionally biased region" description="Low complexity" evidence="1">
    <location>
        <begin position="713"/>
        <end position="722"/>
    </location>
</feature>
<feature type="region of interest" description="Disordered" evidence="1">
    <location>
        <begin position="68"/>
        <end position="143"/>
    </location>
</feature>
<accession>A0A0B7FJV1</accession>
<dbReference type="EMBL" id="LN679319">
    <property type="protein sequence ID" value="CEL56447.1"/>
    <property type="molecule type" value="Genomic_DNA"/>
</dbReference>
<organism evidence="2 3">
    <name type="scientific">Thanatephorus cucumeris (strain AG1-IB / isolate 7/3/14)</name>
    <name type="common">Lettuce bottom rot fungus</name>
    <name type="synonym">Rhizoctonia solani</name>
    <dbReference type="NCBI Taxonomy" id="1108050"/>
    <lineage>
        <taxon>Eukaryota</taxon>
        <taxon>Fungi</taxon>
        <taxon>Dikarya</taxon>
        <taxon>Basidiomycota</taxon>
        <taxon>Agaricomycotina</taxon>
        <taxon>Agaricomycetes</taxon>
        <taxon>Cantharellales</taxon>
        <taxon>Ceratobasidiaceae</taxon>
        <taxon>Rhizoctonia</taxon>
        <taxon>Rhizoctonia solani AG-1</taxon>
    </lineage>
</organism>
<feature type="compositionally biased region" description="Polar residues" evidence="1">
    <location>
        <begin position="731"/>
        <end position="742"/>
    </location>
</feature>
<feature type="region of interest" description="Disordered" evidence="1">
    <location>
        <begin position="395"/>
        <end position="421"/>
    </location>
</feature>
<feature type="region of interest" description="Disordered" evidence="1">
    <location>
        <begin position="1"/>
        <end position="41"/>
    </location>
</feature>
<reference evidence="2 3" key="1">
    <citation type="submission" date="2014-11" db="EMBL/GenBank/DDBJ databases">
        <authorList>
            <person name="Wibberg Daniel"/>
        </authorList>
    </citation>
    <scope>NUCLEOTIDE SEQUENCE [LARGE SCALE GENOMIC DNA]</scope>
    <source>
        <strain evidence="2">Rhizoctonia solani AG1-IB 7/3/14</strain>
    </source>
</reference>
<feature type="region of interest" description="Disordered" evidence="1">
    <location>
        <begin position="624"/>
        <end position="656"/>
    </location>
</feature>
<evidence type="ECO:0000256" key="1">
    <source>
        <dbReference type="SAM" id="MobiDB-lite"/>
    </source>
</evidence>
<dbReference type="AlphaFoldDB" id="A0A0B7FJV1"/>
<feature type="compositionally biased region" description="Acidic residues" evidence="1">
    <location>
        <begin position="12"/>
        <end position="26"/>
    </location>
</feature>
<keyword evidence="3" id="KW-1185">Reference proteome</keyword>
<evidence type="ECO:0000313" key="3">
    <source>
        <dbReference type="Proteomes" id="UP000059188"/>
    </source>
</evidence>
<feature type="compositionally biased region" description="Polar residues" evidence="1">
    <location>
        <begin position="94"/>
        <end position="106"/>
    </location>
</feature>
<dbReference type="OrthoDB" id="3256235at2759"/>